<evidence type="ECO:0000256" key="5">
    <source>
        <dbReference type="ARBA" id="ARBA00023273"/>
    </source>
</evidence>
<evidence type="ECO:0000256" key="1">
    <source>
        <dbReference type="ARBA" id="ARBA00004230"/>
    </source>
</evidence>
<evidence type="ECO:0000259" key="9">
    <source>
        <dbReference type="Pfam" id="PF13868"/>
    </source>
</evidence>
<evidence type="ECO:0000313" key="10">
    <source>
        <dbReference type="EMBL" id="EAY18444.1"/>
    </source>
</evidence>
<protein>
    <recommendedName>
        <fullName evidence="7">Cilia- and flagella-associated protein 45</fullName>
    </recommendedName>
</protein>
<keyword evidence="11" id="KW-1185">Reference proteome</keyword>
<gene>
    <name evidence="10" type="ORF">TVAG_046480</name>
</gene>
<dbReference type="VEuPathDB" id="TrichDB:TVAG_046480"/>
<feature type="domain" description="Trichohyalin-plectin-homology" evidence="9">
    <location>
        <begin position="103"/>
        <end position="450"/>
    </location>
</feature>
<dbReference type="SMR" id="A2DML7"/>
<reference evidence="10" key="2">
    <citation type="journal article" date="2007" name="Science">
        <title>Draft genome sequence of the sexually transmitted pathogen Trichomonas vaginalis.</title>
        <authorList>
            <person name="Carlton J.M."/>
            <person name="Hirt R.P."/>
            <person name="Silva J.C."/>
            <person name="Delcher A.L."/>
            <person name="Schatz M."/>
            <person name="Zhao Q."/>
            <person name="Wortman J.R."/>
            <person name="Bidwell S.L."/>
            <person name="Alsmark U.C.M."/>
            <person name="Besteiro S."/>
            <person name="Sicheritz-Ponten T."/>
            <person name="Noel C.J."/>
            <person name="Dacks J.B."/>
            <person name="Foster P.G."/>
            <person name="Simillion C."/>
            <person name="Van de Peer Y."/>
            <person name="Miranda-Saavedra D."/>
            <person name="Barton G.J."/>
            <person name="Westrop G.D."/>
            <person name="Mueller S."/>
            <person name="Dessi D."/>
            <person name="Fiori P.L."/>
            <person name="Ren Q."/>
            <person name="Paulsen I."/>
            <person name="Zhang H."/>
            <person name="Bastida-Corcuera F.D."/>
            <person name="Simoes-Barbosa A."/>
            <person name="Brown M.T."/>
            <person name="Hayes R.D."/>
            <person name="Mukherjee M."/>
            <person name="Okumura C.Y."/>
            <person name="Schneider R."/>
            <person name="Smith A.J."/>
            <person name="Vanacova S."/>
            <person name="Villalvazo M."/>
            <person name="Haas B.J."/>
            <person name="Pertea M."/>
            <person name="Feldblyum T.V."/>
            <person name="Utterback T.R."/>
            <person name="Shu C.L."/>
            <person name="Osoegawa K."/>
            <person name="de Jong P.J."/>
            <person name="Hrdy I."/>
            <person name="Horvathova L."/>
            <person name="Zubacova Z."/>
            <person name="Dolezal P."/>
            <person name="Malik S.B."/>
            <person name="Logsdon J.M. Jr."/>
            <person name="Henze K."/>
            <person name="Gupta A."/>
            <person name="Wang C.C."/>
            <person name="Dunne R.L."/>
            <person name="Upcroft J.A."/>
            <person name="Upcroft P."/>
            <person name="White O."/>
            <person name="Salzberg S.L."/>
            <person name="Tang P."/>
            <person name="Chiu C.-H."/>
            <person name="Lee Y.-S."/>
            <person name="Embley T.M."/>
            <person name="Coombs G.H."/>
            <person name="Mottram J.C."/>
            <person name="Tachezy J."/>
            <person name="Fraser-Liggett C.M."/>
            <person name="Johnson P.J."/>
        </authorList>
    </citation>
    <scope>NUCLEOTIDE SEQUENCE [LARGE SCALE GENOMIC DNA]</scope>
    <source>
        <strain evidence="10">G3</strain>
    </source>
</reference>
<dbReference type="InParanoid" id="A2DML7"/>
<sequence length="464" mass="55429">MLGTRDPRYNTRISNISGDAVILTQEEYERTKRQSKFLTPAQVLERTQKEEEEKLQTMKAIDMKRTNIIEAEQKHQQMLKQQTTQLQSAEHERQLAIARSKANEELDEVKLMNQEVAAARVRAMRDAELILHKKKKEEEAAMEKQQAEKLEAERQRAVQIYNERESALKEQRKLGAQMILKQINDRKILAKIEADRRAKEIAEMKEANQAALEEEQRLAQEKKQRQQEFLQECLEANKQSIVRKHKERERDIQEVNAIIEYNKKKAAQEEEYERQVAERKAAKEREISEIRKNQQRLIDTQAQEDELRARRVSEEKERKERQRELELAKKKEEERQMIIDNRNEFLRLKQKRLIQLANIEKQEFERAKKKWDEEKAAREAEAARKKAAQDEYNRQLQQEIETKRLQKQMAPLVHLDDQQHMAEERQDYIDRIEAIRQEKLAMLRAEGVPEKYLQDLANKKFVIH</sequence>
<dbReference type="OrthoDB" id="1902038at2759"/>
<evidence type="ECO:0000256" key="4">
    <source>
        <dbReference type="ARBA" id="ARBA00023069"/>
    </source>
</evidence>
<keyword evidence="5" id="KW-0966">Cell projection</keyword>
<dbReference type="Pfam" id="PF13868">
    <property type="entry name" value="TPH"/>
    <property type="match status" value="1"/>
</dbReference>
<evidence type="ECO:0000313" key="11">
    <source>
        <dbReference type="Proteomes" id="UP000001542"/>
    </source>
</evidence>
<dbReference type="PANTHER" id="PTHR15504:SF0">
    <property type="entry name" value="CILIA- AND FLAGELLA-ASSOCIATED PROTEIN 45"/>
    <property type="match status" value="1"/>
</dbReference>
<keyword evidence="2" id="KW-0282">Flagellum</keyword>
<evidence type="ECO:0000256" key="3">
    <source>
        <dbReference type="ARBA" id="ARBA00023054"/>
    </source>
</evidence>
<name>A2DML7_TRIV3</name>
<dbReference type="InterPro" id="IPR033253">
    <property type="entry name" value="CFAP45"/>
</dbReference>
<feature type="coiled-coil region" evidence="8">
    <location>
        <begin position="194"/>
        <end position="398"/>
    </location>
</feature>
<keyword evidence="4" id="KW-0969">Cilium</keyword>
<dbReference type="OMA" id="NFASHRE"/>
<evidence type="ECO:0000256" key="2">
    <source>
        <dbReference type="ARBA" id="ARBA00022846"/>
    </source>
</evidence>
<comment type="subcellular location">
    <subcellularLocation>
        <location evidence="1">Cell projection</location>
        <location evidence="1">Cilium</location>
        <location evidence="1">Flagellum</location>
    </subcellularLocation>
</comment>
<organism evidence="10 11">
    <name type="scientific">Trichomonas vaginalis (strain ATCC PRA-98 / G3)</name>
    <dbReference type="NCBI Taxonomy" id="412133"/>
    <lineage>
        <taxon>Eukaryota</taxon>
        <taxon>Metamonada</taxon>
        <taxon>Parabasalia</taxon>
        <taxon>Trichomonadida</taxon>
        <taxon>Trichomonadidae</taxon>
        <taxon>Trichomonas</taxon>
    </lineage>
</organism>
<dbReference type="Proteomes" id="UP000001542">
    <property type="component" value="Unassembled WGS sequence"/>
</dbReference>
<dbReference type="AlphaFoldDB" id="A2DML7"/>
<dbReference type="GO" id="GO:0031514">
    <property type="term" value="C:motile cilium"/>
    <property type="evidence" value="ECO:0007669"/>
    <property type="project" value="UniProtKB-SubCell"/>
</dbReference>
<evidence type="ECO:0000256" key="6">
    <source>
        <dbReference type="ARBA" id="ARBA00034116"/>
    </source>
</evidence>
<dbReference type="EMBL" id="DS113219">
    <property type="protein sequence ID" value="EAY18444.1"/>
    <property type="molecule type" value="Genomic_DNA"/>
</dbReference>
<evidence type="ECO:0000256" key="7">
    <source>
        <dbReference type="ARBA" id="ARBA00034142"/>
    </source>
</evidence>
<proteinExistence type="inferred from homology"/>
<dbReference type="KEGG" id="tva:5463950"/>
<dbReference type="InterPro" id="IPR043597">
    <property type="entry name" value="TPH_dom"/>
</dbReference>
<evidence type="ECO:0000256" key="8">
    <source>
        <dbReference type="SAM" id="Coils"/>
    </source>
</evidence>
<comment type="similarity">
    <text evidence="6">Belongs to the CFAP45 family.</text>
</comment>
<accession>A2DML7</accession>
<dbReference type="RefSeq" id="XP_001579430.1">
    <property type="nucleotide sequence ID" value="XM_001579380.1"/>
</dbReference>
<feature type="coiled-coil region" evidence="8">
    <location>
        <begin position="41"/>
        <end position="170"/>
    </location>
</feature>
<dbReference type="PANTHER" id="PTHR15504">
    <property type="entry name" value="NASOPHARYNGEAL EPITHELIUM SPECIFIC PROTEIN 1"/>
    <property type="match status" value="1"/>
</dbReference>
<keyword evidence="3 8" id="KW-0175">Coiled coil</keyword>
<reference evidence="10" key="1">
    <citation type="submission" date="2006-10" db="EMBL/GenBank/DDBJ databases">
        <authorList>
            <person name="Amadeo P."/>
            <person name="Zhao Q."/>
            <person name="Wortman J."/>
            <person name="Fraser-Liggett C."/>
            <person name="Carlton J."/>
        </authorList>
    </citation>
    <scope>NUCLEOTIDE SEQUENCE</scope>
    <source>
        <strain evidence="10">G3</strain>
    </source>
</reference>
<dbReference type="VEuPathDB" id="TrichDB:TVAGG3_0336060"/>